<protein>
    <submittedName>
        <fullName evidence="1">Transposase</fullName>
    </submittedName>
</protein>
<proteinExistence type="predicted"/>
<geneLocation type="plasmid" evidence="1">
    <name>pSALNT106</name>
</geneLocation>
<accession>A0A517KK38</accession>
<name>A0A517KK38_STAAU</name>
<organism evidence="1">
    <name type="scientific">Staphylococcus aureus</name>
    <dbReference type="NCBI Taxonomy" id="1280"/>
    <lineage>
        <taxon>Bacteria</taxon>
        <taxon>Bacillati</taxon>
        <taxon>Bacillota</taxon>
        <taxon>Bacilli</taxon>
        <taxon>Bacillales</taxon>
        <taxon>Staphylococcaceae</taxon>
        <taxon>Staphylococcus</taxon>
    </lineage>
</organism>
<evidence type="ECO:0000313" key="1">
    <source>
        <dbReference type="EMBL" id="QDS64634.1"/>
    </source>
</evidence>
<sequence>MIEPVIDIDATMGKEFRYLSHVEKISRFDEAYYLYTIVCVDIGEQVKIRLSNEKHFDALERVDFDNLTIKPRVYQDMNTGYCNLYTSFSADDIYSLDKKV</sequence>
<keyword evidence="1" id="KW-0614">Plasmid</keyword>
<gene>
    <name evidence="1" type="ORF">FP483_14940</name>
</gene>
<dbReference type="AlphaFoldDB" id="A0A517KK38"/>
<dbReference type="EMBL" id="CP042145">
    <property type="protein sequence ID" value="QDS64634.1"/>
    <property type="molecule type" value="Genomic_DNA"/>
</dbReference>
<reference evidence="1" key="1">
    <citation type="submission" date="2019-07" db="EMBL/GenBank/DDBJ databases">
        <title>Comparative genomics of plasmid bearing Staphylococcus aureus strains isolated from various retail meats.</title>
        <authorList>
            <person name="Neyaz L."/>
            <person name="Karki A.B."/>
            <person name="Fakhr M.K."/>
        </authorList>
    </citation>
    <scope>NUCLEOTIDE SEQUENCE</scope>
    <source>
        <strain evidence="1">B6-55A</strain>
        <plasmid evidence="1">pSALNT106</plasmid>
    </source>
</reference>
<dbReference type="RefSeq" id="WP_000572393.1">
    <property type="nucleotide sequence ID" value="NZ_CP012974.1"/>
</dbReference>